<dbReference type="Pfam" id="PF00483">
    <property type="entry name" value="NTP_transferase"/>
    <property type="match status" value="1"/>
</dbReference>
<dbReference type="GO" id="GO:0000902">
    <property type="term" value="P:cell morphogenesis"/>
    <property type="evidence" value="ECO:0007669"/>
    <property type="project" value="UniProtKB-UniRule"/>
</dbReference>
<comment type="pathway">
    <text evidence="3 20">Nucleotide-sugar biosynthesis; UDP-N-acetyl-alpha-D-glucosamine biosynthesis; UDP-N-acetyl-alpha-D-glucosamine from N-acetyl-alpha-D-glucosamine 1-phosphate: step 1/1.</text>
</comment>
<dbReference type="Proteomes" id="UP000001683">
    <property type="component" value="Chromosome"/>
</dbReference>
<feature type="binding site" evidence="20">
    <location>
        <position position="387"/>
    </location>
    <ligand>
        <name>acetyl-CoA</name>
        <dbReference type="ChEBI" id="CHEBI:57288"/>
    </ligand>
</feature>
<dbReference type="NCBIfam" id="TIGR01173">
    <property type="entry name" value="glmU"/>
    <property type="match status" value="1"/>
</dbReference>
<evidence type="ECO:0000256" key="7">
    <source>
        <dbReference type="ARBA" id="ARBA00022695"/>
    </source>
</evidence>
<dbReference type="RefSeq" id="WP_012446550.1">
    <property type="nucleotide sequence ID" value="NC_010718.1"/>
</dbReference>
<dbReference type="InterPro" id="IPR038009">
    <property type="entry name" value="GlmU_C_LbH"/>
</dbReference>
<dbReference type="InterPro" id="IPR005882">
    <property type="entry name" value="Bifunctional_GlmU"/>
</dbReference>
<dbReference type="NCBIfam" id="NF010934">
    <property type="entry name" value="PRK14354.1"/>
    <property type="match status" value="1"/>
</dbReference>
<keyword evidence="13 20" id="KW-0573">Peptidoglycan synthesis</keyword>
<reference evidence="23 24" key="1">
    <citation type="submission" date="2008-04" db="EMBL/GenBank/DDBJ databases">
        <title>Complete sequence of chromosome of Natranaerobius thermophilus JW/NM-WN-LF.</title>
        <authorList>
            <consortium name="US DOE Joint Genome Institute"/>
            <person name="Copeland A."/>
            <person name="Lucas S."/>
            <person name="Lapidus A."/>
            <person name="Glavina del Rio T."/>
            <person name="Dalin E."/>
            <person name="Tice H."/>
            <person name="Bruce D."/>
            <person name="Goodwin L."/>
            <person name="Pitluck S."/>
            <person name="Chertkov O."/>
            <person name="Brettin T."/>
            <person name="Detter J.C."/>
            <person name="Han C."/>
            <person name="Kuske C.R."/>
            <person name="Schmutz J."/>
            <person name="Larimer F."/>
            <person name="Land M."/>
            <person name="Hauser L."/>
            <person name="Kyrpides N."/>
            <person name="Lykidis A."/>
            <person name="Mesbah N.M."/>
            <person name="Wiegel J."/>
        </authorList>
    </citation>
    <scope>NUCLEOTIDE SEQUENCE [LARGE SCALE GENOMIC DNA]</scope>
    <source>
        <strain evidence="24">ATCC BAA-1301 / DSM 18059 / JW/NM-WN-LF</strain>
    </source>
</reference>
<evidence type="ECO:0000256" key="15">
    <source>
        <dbReference type="ARBA" id="ARBA00023315"/>
    </source>
</evidence>
<dbReference type="GO" id="GO:0071555">
    <property type="term" value="P:cell wall organization"/>
    <property type="evidence" value="ECO:0007669"/>
    <property type="project" value="UniProtKB-KW"/>
</dbReference>
<dbReference type="InterPro" id="IPR050065">
    <property type="entry name" value="GlmU-like"/>
</dbReference>
<comment type="similarity">
    <text evidence="20">In the N-terminal section; belongs to the N-acetylglucosamine-1-phosphate uridyltransferase family.</text>
</comment>
<comment type="catalytic activity">
    <reaction evidence="18 20">
        <text>N-acetyl-alpha-D-glucosamine 1-phosphate + UTP + H(+) = UDP-N-acetyl-alpha-D-glucosamine + diphosphate</text>
        <dbReference type="Rhea" id="RHEA:13509"/>
        <dbReference type="ChEBI" id="CHEBI:15378"/>
        <dbReference type="ChEBI" id="CHEBI:33019"/>
        <dbReference type="ChEBI" id="CHEBI:46398"/>
        <dbReference type="ChEBI" id="CHEBI:57705"/>
        <dbReference type="ChEBI" id="CHEBI:57776"/>
        <dbReference type="EC" id="2.7.7.23"/>
    </reaction>
</comment>
<evidence type="ECO:0000256" key="3">
    <source>
        <dbReference type="ARBA" id="ARBA00005208"/>
    </source>
</evidence>
<evidence type="ECO:0000256" key="12">
    <source>
        <dbReference type="ARBA" id="ARBA00022960"/>
    </source>
</evidence>
<dbReference type="KEGG" id="nth:Nther_0060"/>
<comment type="pathway">
    <text evidence="2 20">Nucleotide-sugar biosynthesis; UDP-N-acetyl-alpha-D-glucosamine biosynthesis; N-acetyl-alpha-D-glucosamine 1-phosphate from alpha-D-glucosamine 6-phosphate (route II): step 2/2.</text>
</comment>
<comment type="cofactor">
    <cofactor evidence="20">
        <name>Mg(2+)</name>
        <dbReference type="ChEBI" id="CHEBI:18420"/>
    </cofactor>
    <text evidence="20">Binds 1 Mg(2+) ion per subunit.</text>
</comment>
<dbReference type="UniPathway" id="UPA00973"/>
<feature type="binding site" evidence="20">
    <location>
        <position position="430"/>
    </location>
    <ligand>
        <name>acetyl-CoA</name>
        <dbReference type="ChEBI" id="CHEBI:57288"/>
    </ligand>
</feature>
<keyword evidence="4 20" id="KW-0963">Cytoplasm</keyword>
<feature type="binding site" evidence="20">
    <location>
        <position position="235"/>
    </location>
    <ligand>
        <name>UDP-N-acetyl-alpha-D-glucosamine</name>
        <dbReference type="ChEBI" id="CHEBI:57705"/>
    </ligand>
</feature>
<dbReference type="InterPro" id="IPR056764">
    <property type="entry name" value="LbH_EIF2B3/5"/>
</dbReference>
<dbReference type="HOGENOM" id="CLU_029499_15_2_9"/>
<evidence type="ECO:0000256" key="4">
    <source>
        <dbReference type="ARBA" id="ARBA00022490"/>
    </source>
</evidence>
<dbReference type="GO" id="GO:0016020">
    <property type="term" value="C:membrane"/>
    <property type="evidence" value="ECO:0007669"/>
    <property type="project" value="GOC"/>
</dbReference>
<comment type="function">
    <text evidence="19 20">Catalyzes the last two sequential reactions in the de novo biosynthetic pathway for UDP-N-acetylglucosamine (UDP-GlcNAc). The C-terminal domain catalyzes the transfer of acetyl group from acetyl coenzyme A to glucosamine-1-phosphate (GlcN-1-P) to produce N-acetylglucosamine-1-phosphate (GlcNAc-1-P), which is converted into UDP-GlcNAc by the transfer of uridine 5-monophosphate (from uridine 5-triphosphate), a reaction catalyzed by the N-terminal domain.</text>
</comment>
<dbReference type="EMBL" id="CP001034">
    <property type="protein sequence ID" value="ACB83659.1"/>
    <property type="molecule type" value="Genomic_DNA"/>
</dbReference>
<dbReference type="EC" id="2.3.1.157" evidence="20"/>
<keyword evidence="14 20" id="KW-0511">Multifunctional enzyme</keyword>
<feature type="region of interest" description="Linker" evidence="20">
    <location>
        <begin position="238"/>
        <end position="258"/>
    </location>
</feature>
<evidence type="ECO:0000256" key="1">
    <source>
        <dbReference type="ARBA" id="ARBA00004514"/>
    </source>
</evidence>
<dbReference type="GO" id="GO:0000287">
    <property type="term" value="F:magnesium ion binding"/>
    <property type="evidence" value="ECO:0007669"/>
    <property type="project" value="UniProtKB-UniRule"/>
</dbReference>
<feature type="binding site" evidence="20">
    <location>
        <position position="82"/>
    </location>
    <ligand>
        <name>UDP-N-acetyl-alpha-D-glucosamine</name>
        <dbReference type="ChEBI" id="CHEBI:57705"/>
    </ligand>
</feature>
<dbReference type="HAMAP" id="MF_01631">
    <property type="entry name" value="GlmU"/>
    <property type="match status" value="1"/>
</dbReference>
<dbReference type="PANTHER" id="PTHR43584:SF3">
    <property type="entry name" value="BIFUNCTIONAL PROTEIN GLMU"/>
    <property type="match status" value="1"/>
</dbReference>
<proteinExistence type="inferred from homology"/>
<dbReference type="EC" id="2.7.7.23" evidence="20"/>
<evidence type="ECO:0000256" key="13">
    <source>
        <dbReference type="ARBA" id="ARBA00022984"/>
    </source>
</evidence>
<keyword evidence="24" id="KW-1185">Reference proteome</keyword>
<keyword evidence="5" id="KW-0396">Initiation factor</keyword>
<protein>
    <recommendedName>
        <fullName evidence="20">Bifunctional protein GlmU</fullName>
    </recommendedName>
    <domain>
        <recommendedName>
            <fullName evidence="20">UDP-N-acetylglucosamine pyrophosphorylase</fullName>
            <ecNumber evidence="20">2.7.7.23</ecNumber>
        </recommendedName>
        <alternativeName>
            <fullName evidence="20">N-acetylglucosamine-1-phosphate uridyltransferase</fullName>
        </alternativeName>
    </domain>
    <domain>
        <recommendedName>
            <fullName evidence="20">Glucosamine-1-phosphate N-acetyltransferase</fullName>
            <ecNumber evidence="20">2.3.1.157</ecNumber>
        </recommendedName>
    </domain>
</protein>
<evidence type="ECO:0000256" key="8">
    <source>
        <dbReference type="ARBA" id="ARBA00022723"/>
    </source>
</evidence>
<dbReference type="InParanoid" id="B2A3N3"/>
<feature type="region of interest" description="N-acetyltransferase" evidence="20">
    <location>
        <begin position="259"/>
        <end position="468"/>
    </location>
</feature>
<keyword evidence="7 20" id="KW-0548">Nucleotidyltransferase</keyword>
<dbReference type="FunCoup" id="B2A3N3">
    <property type="interactions" value="323"/>
</dbReference>
<dbReference type="CDD" id="cd02540">
    <property type="entry name" value="GT2_GlmU_N_bac"/>
    <property type="match status" value="1"/>
</dbReference>
<evidence type="ECO:0000256" key="17">
    <source>
        <dbReference type="ARBA" id="ARBA00048247"/>
    </source>
</evidence>
<comment type="subunit">
    <text evidence="20">Homotrimer.</text>
</comment>
<feature type="binding site" evidence="20">
    <location>
        <position position="384"/>
    </location>
    <ligand>
        <name>UDP-N-acetyl-alpha-D-glucosamine</name>
        <dbReference type="ChEBI" id="CHEBI:57705"/>
    </ligand>
</feature>
<evidence type="ECO:0000256" key="18">
    <source>
        <dbReference type="ARBA" id="ARBA00048493"/>
    </source>
</evidence>
<dbReference type="SUPFAM" id="SSF51161">
    <property type="entry name" value="Trimeric LpxA-like enzymes"/>
    <property type="match status" value="1"/>
</dbReference>
<evidence type="ECO:0000256" key="10">
    <source>
        <dbReference type="ARBA" id="ARBA00022842"/>
    </source>
</evidence>
<dbReference type="SUPFAM" id="SSF53448">
    <property type="entry name" value="Nucleotide-diphospho-sugar transferases"/>
    <property type="match status" value="1"/>
</dbReference>
<feature type="binding site" evidence="20">
    <location>
        <position position="110"/>
    </location>
    <ligand>
        <name>Mg(2+)</name>
        <dbReference type="ChEBI" id="CHEBI:18420"/>
    </ligand>
</feature>
<dbReference type="Gene3D" id="2.160.10.10">
    <property type="entry name" value="Hexapeptide repeat proteins"/>
    <property type="match status" value="1"/>
</dbReference>
<comment type="caution">
    <text evidence="20">Lacks conserved residue(s) required for the propagation of feature annotation.</text>
</comment>
<feature type="binding site" evidence="20">
    <location>
        <position position="373"/>
    </location>
    <ligand>
        <name>UDP-N-acetyl-alpha-D-glucosamine</name>
        <dbReference type="ChEBI" id="CHEBI:57705"/>
    </ligand>
</feature>
<feature type="binding site" evidence="20">
    <location>
        <begin position="87"/>
        <end position="88"/>
    </location>
    <ligand>
        <name>UDP-N-acetyl-alpha-D-glucosamine</name>
        <dbReference type="ChEBI" id="CHEBI:57705"/>
    </ligand>
</feature>
<dbReference type="CDD" id="cd03353">
    <property type="entry name" value="LbH_GlmU_C"/>
    <property type="match status" value="1"/>
</dbReference>
<dbReference type="GO" id="GO:0019134">
    <property type="term" value="F:glucosamine-1-phosphate N-acetyltransferase activity"/>
    <property type="evidence" value="ECO:0007669"/>
    <property type="project" value="UniProtKB-UniRule"/>
</dbReference>
<dbReference type="GO" id="GO:0005737">
    <property type="term" value="C:cytoplasm"/>
    <property type="evidence" value="ECO:0007669"/>
    <property type="project" value="UniProtKB-SubCell"/>
</dbReference>
<comment type="subcellular location">
    <subcellularLocation>
        <location evidence="1">Cytoplasm</location>
        <location evidence="1">Cytosol</location>
    </subcellularLocation>
</comment>
<feature type="binding site" evidence="20">
    <location>
        <position position="340"/>
    </location>
    <ligand>
        <name>UDP-N-acetyl-alpha-D-glucosamine</name>
        <dbReference type="ChEBI" id="CHEBI:57705"/>
    </ligand>
</feature>
<comment type="similarity">
    <text evidence="20">In the C-terminal section; belongs to the transferase hexapeptide repeat family.</text>
</comment>
<dbReference type="UniPathway" id="UPA00113">
    <property type="reaction ID" value="UER00532"/>
</dbReference>
<dbReference type="InterPro" id="IPR011004">
    <property type="entry name" value="Trimer_LpxA-like_sf"/>
</dbReference>
<feature type="binding site" evidence="20">
    <location>
        <position position="177"/>
    </location>
    <ligand>
        <name>UDP-N-acetyl-alpha-D-glucosamine</name>
        <dbReference type="ChEBI" id="CHEBI:57705"/>
    </ligand>
</feature>
<evidence type="ECO:0000313" key="24">
    <source>
        <dbReference type="Proteomes" id="UP000001683"/>
    </source>
</evidence>
<feature type="binding site" evidence="20">
    <location>
        <position position="28"/>
    </location>
    <ligand>
        <name>UDP-N-acetyl-alpha-D-glucosamine</name>
        <dbReference type="ChEBI" id="CHEBI:57705"/>
    </ligand>
</feature>
<keyword evidence="12 20" id="KW-0133">Cell shape</keyword>
<keyword evidence="6 20" id="KW-0808">Transferase</keyword>
<dbReference type="GO" id="GO:0006048">
    <property type="term" value="P:UDP-N-acetylglucosamine biosynthetic process"/>
    <property type="evidence" value="ECO:0007669"/>
    <property type="project" value="UniProtKB-UniPathway"/>
</dbReference>
<dbReference type="AlphaFoldDB" id="B2A3N3"/>
<comment type="catalytic activity">
    <reaction evidence="17 20">
        <text>alpha-D-glucosamine 1-phosphate + acetyl-CoA = N-acetyl-alpha-D-glucosamine 1-phosphate + CoA + H(+)</text>
        <dbReference type="Rhea" id="RHEA:13725"/>
        <dbReference type="ChEBI" id="CHEBI:15378"/>
        <dbReference type="ChEBI" id="CHEBI:57287"/>
        <dbReference type="ChEBI" id="CHEBI:57288"/>
        <dbReference type="ChEBI" id="CHEBI:57776"/>
        <dbReference type="ChEBI" id="CHEBI:58516"/>
        <dbReference type="EC" id="2.3.1.157"/>
    </reaction>
</comment>
<evidence type="ECO:0000256" key="16">
    <source>
        <dbReference type="ARBA" id="ARBA00023316"/>
    </source>
</evidence>
<evidence type="ECO:0000259" key="21">
    <source>
        <dbReference type="Pfam" id="PF00483"/>
    </source>
</evidence>
<evidence type="ECO:0000256" key="6">
    <source>
        <dbReference type="ARBA" id="ARBA00022679"/>
    </source>
</evidence>
<gene>
    <name evidence="20" type="primary">glmU</name>
    <name evidence="23" type="ordered locus">Nther_0060</name>
</gene>
<dbReference type="GO" id="GO:0003977">
    <property type="term" value="F:UDP-N-acetylglucosamine diphosphorylase activity"/>
    <property type="evidence" value="ECO:0007669"/>
    <property type="project" value="UniProtKB-UniRule"/>
</dbReference>
<feature type="binding site" evidence="20">
    <location>
        <position position="147"/>
    </location>
    <ligand>
        <name>UDP-N-acetyl-alpha-D-glucosamine</name>
        <dbReference type="ChEBI" id="CHEBI:57705"/>
    </ligand>
</feature>
<feature type="domain" description="EIF2B subunit epsilon/gamma LbH" evidence="22">
    <location>
        <begin position="256"/>
        <end position="356"/>
    </location>
</feature>
<dbReference type="InterPro" id="IPR005835">
    <property type="entry name" value="NTP_transferase_dom"/>
</dbReference>
<feature type="binding site" evidence="20">
    <location>
        <position position="358"/>
    </location>
    <ligand>
        <name>UDP-N-acetyl-alpha-D-glucosamine</name>
        <dbReference type="ChEBI" id="CHEBI:57705"/>
    </ligand>
</feature>
<feature type="domain" description="Nucleotidyl transferase" evidence="21">
    <location>
        <begin position="11"/>
        <end position="221"/>
    </location>
</feature>
<evidence type="ECO:0000256" key="5">
    <source>
        <dbReference type="ARBA" id="ARBA00022540"/>
    </source>
</evidence>
<keyword evidence="15 20" id="KW-0012">Acyltransferase</keyword>
<dbReference type="STRING" id="457570.Nther_0060"/>
<dbReference type="GO" id="GO:0008360">
    <property type="term" value="P:regulation of cell shape"/>
    <property type="evidence" value="ECO:0007669"/>
    <property type="project" value="UniProtKB-KW"/>
</dbReference>
<dbReference type="PANTHER" id="PTHR43584">
    <property type="entry name" value="NUCLEOTIDYL TRANSFERASE"/>
    <property type="match status" value="1"/>
</dbReference>
<keyword evidence="10 20" id="KW-0460">Magnesium</keyword>
<feature type="binding site" evidence="20">
    <location>
        <position position="235"/>
    </location>
    <ligand>
        <name>Mg(2+)</name>
        <dbReference type="ChEBI" id="CHEBI:18420"/>
    </ligand>
</feature>
<dbReference type="GO" id="GO:0009252">
    <property type="term" value="P:peptidoglycan biosynthetic process"/>
    <property type="evidence" value="ECO:0007669"/>
    <property type="project" value="UniProtKB-UniRule"/>
</dbReference>
<keyword evidence="11" id="KW-0648">Protein biosynthesis</keyword>
<evidence type="ECO:0000256" key="2">
    <source>
        <dbReference type="ARBA" id="ARBA00005166"/>
    </source>
</evidence>
<dbReference type="eggNOG" id="COG1207">
    <property type="taxonomic scope" value="Bacteria"/>
</dbReference>
<name>B2A3N3_NATTJ</name>
<dbReference type="Gene3D" id="3.90.550.10">
    <property type="entry name" value="Spore Coat Polysaccharide Biosynthesis Protein SpsA, Chain A"/>
    <property type="match status" value="1"/>
</dbReference>
<dbReference type="Pfam" id="PF25084">
    <property type="entry name" value="LbH_EIF2B"/>
    <property type="match status" value="1"/>
</dbReference>
<evidence type="ECO:0000256" key="14">
    <source>
        <dbReference type="ARBA" id="ARBA00023268"/>
    </source>
</evidence>
<evidence type="ECO:0000256" key="20">
    <source>
        <dbReference type="HAMAP-Rule" id="MF_01631"/>
    </source>
</evidence>
<evidence type="ECO:0000256" key="9">
    <source>
        <dbReference type="ARBA" id="ARBA00022737"/>
    </source>
</evidence>
<sequence>MISLNDANTTAVILAAGKGTRMKSKIPKVLHEVCNKPLLWHILTAAQSVTDKQTVVTGYGREKVENFLKEKFDDKNLTTTIQERQMGTGHAVVCAKNQLNSPHTMVLLGDTPLITDQELSGLKKYHVDNASAATILTITENDPHGYGRIIRDKDGFVKKIVEEADATPQEKDINEINTGLMIFETEKLLFALDKLDSENNQGEYYLTDVINILYQTGECVLGYQIEKTYRALGVNDRAELARAEKIKRQEINNEFMYCGVTIKDPESTYIDPEISIGYDTVIYPNTYLTGDTRIGTNCEIGPEVQISDSFIGDGCKVKKSQITDSILEDEVSIGPYAQIRPGTTIGSKAKIGNFVEVKNSSIGENTKANHLAYIGDADIGSNVNMGAGSVIVNYDGQIKHRTVIEDGAFVGCNSNLVAPVTIKTNAFVAAGSTVTENIPEDSLGIARCRQTNKEDWVTKKMGRGYSDG</sequence>
<evidence type="ECO:0000259" key="22">
    <source>
        <dbReference type="Pfam" id="PF25084"/>
    </source>
</evidence>
<feature type="binding site" evidence="20">
    <location>
        <position position="162"/>
    </location>
    <ligand>
        <name>UDP-N-acetyl-alpha-D-glucosamine</name>
        <dbReference type="ChEBI" id="CHEBI:57705"/>
    </ligand>
</feature>
<keyword evidence="8 20" id="KW-0479">Metal-binding</keyword>
<comment type="pathway">
    <text evidence="20">Bacterial outer membrane biogenesis; LPS lipid A biosynthesis.</text>
</comment>
<evidence type="ECO:0000256" key="11">
    <source>
        <dbReference type="ARBA" id="ARBA00022917"/>
    </source>
</evidence>
<feature type="binding site" evidence="20">
    <location>
        <position position="447"/>
    </location>
    <ligand>
        <name>acetyl-CoA</name>
        <dbReference type="ChEBI" id="CHEBI:57288"/>
    </ligand>
</feature>
<feature type="binding site" evidence="20">
    <location>
        <begin position="393"/>
        <end position="394"/>
    </location>
    <ligand>
        <name>acetyl-CoA</name>
        <dbReference type="ChEBI" id="CHEBI:57288"/>
    </ligand>
</feature>
<dbReference type="InterPro" id="IPR029044">
    <property type="entry name" value="Nucleotide-diphossugar_trans"/>
</dbReference>
<keyword evidence="16 20" id="KW-0961">Cell wall biogenesis/degradation</keyword>
<organism evidence="23 24">
    <name type="scientific">Natranaerobius thermophilus (strain ATCC BAA-1301 / DSM 18059 / JW/NM-WN-LF)</name>
    <dbReference type="NCBI Taxonomy" id="457570"/>
    <lineage>
        <taxon>Bacteria</taxon>
        <taxon>Bacillati</taxon>
        <taxon>Bacillota</taxon>
        <taxon>Clostridia</taxon>
        <taxon>Natranaerobiales</taxon>
        <taxon>Natranaerobiaceae</taxon>
        <taxon>Natranaerobius</taxon>
    </lineage>
</organism>
<reference evidence="23 24" key="2">
    <citation type="journal article" date="2011" name="J. Bacteriol.">
        <title>Complete genome sequence of the anaerobic, halophilic alkalithermophile Natranaerobius thermophilus JW/NM-WN-LF.</title>
        <authorList>
            <person name="Zhao B."/>
            <person name="Mesbah N.M."/>
            <person name="Dalin E."/>
            <person name="Goodwin L."/>
            <person name="Nolan M."/>
            <person name="Pitluck S."/>
            <person name="Chertkov O."/>
            <person name="Brettin T.S."/>
            <person name="Han J."/>
            <person name="Larimer F.W."/>
            <person name="Land M.L."/>
            <person name="Hauser L."/>
            <person name="Kyrpides N."/>
            <person name="Wiegel J."/>
        </authorList>
    </citation>
    <scope>NUCLEOTIDE SEQUENCE [LARGE SCALE GENOMIC DNA]</scope>
    <source>
        <strain evidence="24">ATCC BAA-1301 / DSM 18059 / JW/NM-WN-LF</strain>
    </source>
</reference>
<evidence type="ECO:0000313" key="23">
    <source>
        <dbReference type="EMBL" id="ACB83659.1"/>
    </source>
</evidence>
<feature type="active site" description="Proton acceptor" evidence="20">
    <location>
        <position position="370"/>
    </location>
</feature>
<dbReference type="GO" id="GO:0009245">
    <property type="term" value="P:lipid A biosynthetic process"/>
    <property type="evidence" value="ECO:0007669"/>
    <property type="project" value="UniProtKB-UniRule"/>
</dbReference>
<feature type="binding site" evidence="20">
    <location>
        <begin position="14"/>
        <end position="17"/>
    </location>
    <ligand>
        <name>UDP-N-acetyl-alpha-D-glucosamine</name>
        <dbReference type="ChEBI" id="CHEBI:57705"/>
    </ligand>
</feature>
<evidence type="ECO:0000256" key="19">
    <source>
        <dbReference type="ARBA" id="ARBA00049628"/>
    </source>
</evidence>
<feature type="region of interest" description="Pyrophosphorylase" evidence="20">
    <location>
        <begin position="1"/>
        <end position="237"/>
    </location>
</feature>
<keyword evidence="9 20" id="KW-0677">Repeat</keyword>
<accession>B2A3N3</accession>